<dbReference type="Proteomes" id="UP000230232">
    <property type="component" value="Unassembled WGS sequence"/>
</dbReference>
<dbReference type="SUPFAM" id="SSF82708">
    <property type="entry name" value="R3H domain"/>
    <property type="match status" value="1"/>
</dbReference>
<accession>A0A2H0R5Q9</accession>
<dbReference type="InterPro" id="IPR034079">
    <property type="entry name" value="R3H_KhpB"/>
</dbReference>
<protein>
    <recommendedName>
        <fullName evidence="1">R3H domain-containing protein</fullName>
    </recommendedName>
</protein>
<name>A0A2H0R5Q9_9BACT</name>
<dbReference type="PANTHER" id="PTHR35800:SF1">
    <property type="entry name" value="RNA-BINDING PROTEIN KHPB"/>
    <property type="match status" value="1"/>
</dbReference>
<dbReference type="Gene3D" id="3.30.1370.50">
    <property type="entry name" value="R3H-like domain"/>
    <property type="match status" value="1"/>
</dbReference>
<dbReference type="CDD" id="cd02644">
    <property type="entry name" value="R3H_jag"/>
    <property type="match status" value="1"/>
</dbReference>
<dbReference type="SMART" id="SM00393">
    <property type="entry name" value="R3H"/>
    <property type="match status" value="1"/>
</dbReference>
<sequence>MSKEHDEKIIETTQKIMDFMKIQAGVSIQENDLGEDKIKIVNIEAPTESGALIGKNGQTIQSLEHVIRLIAKKGVELEANFIIDVNNYRKSRVDYLVNYARGVAAEVKNTHRAKALFPMPAHERRIVHMELAAHGELETESVGEEPRRRIVIRKISI</sequence>
<dbReference type="AlphaFoldDB" id="A0A2H0R5Q9"/>
<proteinExistence type="predicted"/>
<dbReference type="InterPro" id="IPR039247">
    <property type="entry name" value="KhpB"/>
</dbReference>
<dbReference type="InterPro" id="IPR001374">
    <property type="entry name" value="R3H_dom"/>
</dbReference>
<organism evidence="2 3">
    <name type="scientific">Candidatus Yanofskybacteria bacterium CG10_big_fil_rev_8_21_14_0_10_46_23</name>
    <dbReference type="NCBI Taxonomy" id="1975098"/>
    <lineage>
        <taxon>Bacteria</taxon>
        <taxon>Candidatus Yanofskyibacteriota</taxon>
    </lineage>
</organism>
<evidence type="ECO:0000313" key="3">
    <source>
        <dbReference type="Proteomes" id="UP000230232"/>
    </source>
</evidence>
<dbReference type="Pfam" id="PF01424">
    <property type="entry name" value="R3H"/>
    <property type="match status" value="1"/>
</dbReference>
<dbReference type="PROSITE" id="PS51061">
    <property type="entry name" value="R3H"/>
    <property type="match status" value="1"/>
</dbReference>
<dbReference type="InterPro" id="IPR015946">
    <property type="entry name" value="KH_dom-like_a/b"/>
</dbReference>
<reference evidence="2 3" key="1">
    <citation type="submission" date="2017-09" db="EMBL/GenBank/DDBJ databases">
        <title>Depth-based differentiation of microbial function through sediment-hosted aquifers and enrichment of novel symbionts in the deep terrestrial subsurface.</title>
        <authorList>
            <person name="Probst A.J."/>
            <person name="Ladd B."/>
            <person name="Jarett J.K."/>
            <person name="Geller-Mcgrath D.E."/>
            <person name="Sieber C.M."/>
            <person name="Emerson J.B."/>
            <person name="Anantharaman K."/>
            <person name="Thomas B.C."/>
            <person name="Malmstrom R."/>
            <person name="Stieglmeier M."/>
            <person name="Klingl A."/>
            <person name="Woyke T."/>
            <person name="Ryan C.M."/>
            <person name="Banfield J.F."/>
        </authorList>
    </citation>
    <scope>NUCLEOTIDE SEQUENCE [LARGE SCALE GENOMIC DNA]</scope>
    <source>
        <strain evidence="2">CG10_big_fil_rev_8_21_14_0_10_46_23</strain>
    </source>
</reference>
<evidence type="ECO:0000313" key="2">
    <source>
        <dbReference type="EMBL" id="PIR41364.1"/>
    </source>
</evidence>
<dbReference type="EMBL" id="PCXO01000006">
    <property type="protein sequence ID" value="PIR41364.1"/>
    <property type="molecule type" value="Genomic_DNA"/>
</dbReference>
<dbReference type="Gene3D" id="3.30.300.20">
    <property type="match status" value="1"/>
</dbReference>
<evidence type="ECO:0000259" key="1">
    <source>
        <dbReference type="PROSITE" id="PS51061"/>
    </source>
</evidence>
<gene>
    <name evidence="2" type="ORF">COV31_01550</name>
</gene>
<dbReference type="GO" id="GO:0003723">
    <property type="term" value="F:RNA binding"/>
    <property type="evidence" value="ECO:0007669"/>
    <property type="project" value="InterPro"/>
</dbReference>
<feature type="domain" description="R3H" evidence="1">
    <location>
        <begin position="90"/>
        <end position="156"/>
    </location>
</feature>
<comment type="caution">
    <text evidence="2">The sequence shown here is derived from an EMBL/GenBank/DDBJ whole genome shotgun (WGS) entry which is preliminary data.</text>
</comment>
<dbReference type="InterPro" id="IPR036867">
    <property type="entry name" value="R3H_dom_sf"/>
</dbReference>
<dbReference type="PANTHER" id="PTHR35800">
    <property type="entry name" value="PROTEIN JAG"/>
    <property type="match status" value="1"/>
</dbReference>